<keyword evidence="4" id="KW-0493">Microtubule</keyword>
<gene>
    <name evidence="12" type="ORF">HC246_13900</name>
</gene>
<evidence type="ECO:0000256" key="10">
    <source>
        <dbReference type="PROSITE-ProRule" id="PRU00339"/>
    </source>
</evidence>
<dbReference type="PRINTS" id="PR00381">
    <property type="entry name" value="KINESINLIGHT"/>
</dbReference>
<keyword evidence="13" id="KW-1185">Reference proteome</keyword>
<dbReference type="SUPFAM" id="SSF48452">
    <property type="entry name" value="TPR-like"/>
    <property type="match status" value="3"/>
</dbReference>
<dbReference type="Pfam" id="PF13191">
    <property type="entry name" value="AAA_16"/>
    <property type="match status" value="1"/>
</dbReference>
<evidence type="ECO:0000256" key="9">
    <source>
        <dbReference type="ARBA" id="ARBA00023212"/>
    </source>
</evidence>
<keyword evidence="7" id="KW-0175">Coiled coil</keyword>
<comment type="subcellular location">
    <subcellularLocation>
        <location evidence="1">Cytoplasm</location>
        <location evidence="1">Cytoskeleton</location>
    </subcellularLocation>
</comment>
<dbReference type="RefSeq" id="WP_169363897.1">
    <property type="nucleotide sequence ID" value="NZ_JAAVJL010000001.1"/>
</dbReference>
<dbReference type="InterPro" id="IPR041664">
    <property type="entry name" value="AAA_16"/>
</dbReference>
<keyword evidence="6 10" id="KW-0802">TPR repeat</keyword>
<dbReference type="Gene3D" id="3.40.50.300">
    <property type="entry name" value="P-loop containing nucleotide triphosphate hydrolases"/>
    <property type="match status" value="1"/>
</dbReference>
<keyword evidence="3" id="KW-0963">Cytoplasm</keyword>
<evidence type="ECO:0000313" key="12">
    <source>
        <dbReference type="EMBL" id="NMF59076.1"/>
    </source>
</evidence>
<evidence type="ECO:0000256" key="3">
    <source>
        <dbReference type="ARBA" id="ARBA00022490"/>
    </source>
</evidence>
<keyword evidence="8" id="KW-0505">Motor protein</keyword>
<feature type="repeat" description="TPR" evidence="10">
    <location>
        <begin position="787"/>
        <end position="820"/>
    </location>
</feature>
<proteinExistence type="inferred from homology"/>
<comment type="similarity">
    <text evidence="2">Belongs to the kinesin light chain family.</text>
</comment>
<accession>A0ABX1LUA2</accession>
<name>A0ABX1LUA2_9CYAN</name>
<feature type="repeat" description="TPR" evidence="10">
    <location>
        <begin position="745"/>
        <end position="778"/>
    </location>
</feature>
<feature type="repeat" description="TPR" evidence="10">
    <location>
        <begin position="955"/>
        <end position="988"/>
    </location>
</feature>
<feature type="domain" description="Orc1-like AAA ATPase" evidence="11">
    <location>
        <begin position="186"/>
        <end position="309"/>
    </location>
</feature>
<dbReference type="InterPro" id="IPR027417">
    <property type="entry name" value="P-loop_NTPase"/>
</dbReference>
<evidence type="ECO:0000256" key="6">
    <source>
        <dbReference type="ARBA" id="ARBA00022803"/>
    </source>
</evidence>
<dbReference type="Gene3D" id="1.25.40.10">
    <property type="entry name" value="Tetratricopeptide repeat domain"/>
    <property type="match status" value="2"/>
</dbReference>
<evidence type="ECO:0000313" key="13">
    <source>
        <dbReference type="Proteomes" id="UP000738376"/>
    </source>
</evidence>
<sequence>MSDLITQLCQLTAETLKANPQGDLAELVELVKKSIDADSQLGEAIQSDRQLTQINRDGSNGYQTWVAGGVANIGNTYLNDVQPEMLQEILQRVLADVLKLQPQVKQTALENVNAGGDINATITQEIHHEPNKIAETIGVLAQPDSTVNIGTINVNYPQNRDRSAKFLHQNSFYHNLGDREIDRAGNFVGREQDLEELHNLLQTQSESSPLPMVLISGMAGMGKSEMARQYGKLHLDEYAGGVGIFEAAQFGESLRDFMQLRFCEDGDLRHFTKLETQVEEGWQQWQKFCGEEKIALILIDDVTEYQTQVLPYLPKNLGDVQPFRFVLTSRSRLQGKLAVLEIEELQTEAALQLLTKWAEPNQQTLLDHPAIATSLCNRLGCLPLALTLVGSWLKNSQATLPKAIAELEQNGLESEVLEPYEVAPENIDSGKNIKQGLKAVLMVIWQQLSPDAQQLGRVLSLFEAINLPWELVVFVVQAYPNQSEAPPVRKSWWQRFRDSLGQLLRQLLPFLAKPVMQTQSVFVHIRNLKKAEIELRTKNLLQSVEDGKTYRLHRLTHEFLGRQWADADREGWVNAWVRGLSDRAQEIPASADWEQVTTWQPLRPHLESAKKIAENLRHTAKSPAAIAVYKSQANNLMAGCFRLNQAPIFEATYRQAIGKHDSAKAALAKGQNAIAQNYFDEAIKGYQRAIEQARVALPKNSMILAGYLYQISQLFYKLGNYSVGISPAEEAVKIAETKAKTLNLSLYLNNLARFYESQGRYEEAEPLYKQALTLMQELLADRHPSIASILNNLAGLYESQGRYEEAEPLYKQALSLKQELLGERHPSIAIGIHNLAFLYKSKGRYEEAELLLKQALSQQQEMLGERHPSVATSIHNLAFLYCLQGRYEESEPMLKQALALRQELLGDLHPSVATSINDIAFLYKSQGRYEEAESLYKQALTLMKEVLGERHPDVATSLNNIASLYDSQRRYEEAEPLYKQALALRQELLGERHPDIASSFNNLAGLYESQGRYEEAKPLYVKALEIMEVSLGMEHPNTKTVRNNLQYLRDRQTPPSN</sequence>
<organism evidence="12 13">
    <name type="scientific">Pseudanabaena yagii GIHE-NHR1</name>
    <dbReference type="NCBI Taxonomy" id="2722753"/>
    <lineage>
        <taxon>Bacteria</taxon>
        <taxon>Bacillati</taxon>
        <taxon>Cyanobacteriota</taxon>
        <taxon>Cyanophyceae</taxon>
        <taxon>Pseudanabaenales</taxon>
        <taxon>Pseudanabaenaceae</taxon>
        <taxon>Pseudanabaena</taxon>
        <taxon>Pseudanabaena yagii</taxon>
    </lineage>
</organism>
<dbReference type="EMBL" id="JAAVJL010000001">
    <property type="protein sequence ID" value="NMF59076.1"/>
    <property type="molecule type" value="Genomic_DNA"/>
</dbReference>
<comment type="caution">
    <text evidence="12">The sequence shown here is derived from an EMBL/GenBank/DDBJ whole genome shotgun (WGS) entry which is preliminary data.</text>
</comment>
<dbReference type="InterPro" id="IPR011990">
    <property type="entry name" value="TPR-like_helical_dom_sf"/>
</dbReference>
<dbReference type="PANTHER" id="PTHR45783:SF3">
    <property type="entry name" value="KINESIN LIGHT CHAIN"/>
    <property type="match status" value="1"/>
</dbReference>
<evidence type="ECO:0000256" key="8">
    <source>
        <dbReference type="ARBA" id="ARBA00023175"/>
    </source>
</evidence>
<dbReference type="Pfam" id="PF13424">
    <property type="entry name" value="TPR_12"/>
    <property type="match status" value="4"/>
</dbReference>
<dbReference type="Gene3D" id="1.10.8.430">
    <property type="entry name" value="Helical domain of apoptotic protease-activating factors"/>
    <property type="match status" value="1"/>
</dbReference>
<keyword evidence="9" id="KW-0206">Cytoskeleton</keyword>
<evidence type="ECO:0000256" key="1">
    <source>
        <dbReference type="ARBA" id="ARBA00004245"/>
    </source>
</evidence>
<dbReference type="InterPro" id="IPR042197">
    <property type="entry name" value="Apaf_helical"/>
</dbReference>
<dbReference type="SMART" id="SM00028">
    <property type="entry name" value="TPR"/>
    <property type="match status" value="9"/>
</dbReference>
<evidence type="ECO:0000256" key="7">
    <source>
        <dbReference type="ARBA" id="ARBA00023054"/>
    </source>
</evidence>
<evidence type="ECO:0000256" key="2">
    <source>
        <dbReference type="ARBA" id="ARBA00009622"/>
    </source>
</evidence>
<dbReference type="InterPro" id="IPR019734">
    <property type="entry name" value="TPR_rpt"/>
</dbReference>
<evidence type="ECO:0000259" key="11">
    <source>
        <dbReference type="Pfam" id="PF13191"/>
    </source>
</evidence>
<reference evidence="12 13" key="1">
    <citation type="submission" date="2020-03" db="EMBL/GenBank/DDBJ databases">
        <title>Draft Genome Sequence of 2-Methylisoborneol Producing Pseudanabaena yagii Strain GIHE-NHR1 Isolated from North Han River in South Korea.</title>
        <authorList>
            <person name="Jeong J."/>
        </authorList>
    </citation>
    <scope>NUCLEOTIDE SEQUENCE [LARGE SCALE GENOMIC DNA]</scope>
    <source>
        <strain evidence="12 13">GIHE-NHR1</strain>
    </source>
</reference>
<evidence type="ECO:0000256" key="4">
    <source>
        <dbReference type="ARBA" id="ARBA00022701"/>
    </source>
</evidence>
<dbReference type="PROSITE" id="PS50005">
    <property type="entry name" value="TPR"/>
    <property type="match status" value="5"/>
</dbReference>
<dbReference type="PANTHER" id="PTHR45783">
    <property type="entry name" value="KINESIN LIGHT CHAIN"/>
    <property type="match status" value="1"/>
</dbReference>
<dbReference type="Proteomes" id="UP000738376">
    <property type="component" value="Unassembled WGS sequence"/>
</dbReference>
<dbReference type="SUPFAM" id="SSF52540">
    <property type="entry name" value="P-loop containing nucleoside triphosphate hydrolases"/>
    <property type="match status" value="1"/>
</dbReference>
<evidence type="ECO:0000256" key="5">
    <source>
        <dbReference type="ARBA" id="ARBA00022737"/>
    </source>
</evidence>
<dbReference type="InterPro" id="IPR002151">
    <property type="entry name" value="Kinesin_light"/>
</dbReference>
<keyword evidence="5" id="KW-0677">Repeat</keyword>
<protein>
    <submittedName>
        <fullName evidence="12">Tetratricopeptide repeat protein</fullName>
    </submittedName>
</protein>
<feature type="repeat" description="TPR" evidence="10">
    <location>
        <begin position="997"/>
        <end position="1030"/>
    </location>
</feature>
<feature type="repeat" description="TPR" evidence="10">
    <location>
        <begin position="913"/>
        <end position="946"/>
    </location>
</feature>